<dbReference type="PANTHER" id="PTHR16161">
    <property type="entry name" value="TRANSCRIPTIONAL PROTEIN SWT1"/>
    <property type="match status" value="1"/>
</dbReference>
<dbReference type="InterPro" id="IPR052626">
    <property type="entry name" value="SWT1_Regulator"/>
</dbReference>
<reference evidence="1" key="1">
    <citation type="submission" date="2017-07" db="EMBL/GenBank/DDBJ databases">
        <authorList>
            <person name="Mikheyev A."/>
            <person name="Grau M."/>
        </authorList>
    </citation>
    <scope>NUCLEOTIDE SEQUENCE</scope>
    <source>
        <tissue evidence="1">Venom_gland</tissue>
    </source>
</reference>
<sequence>MTPQGTIISEDTSNNKWGKDKYPKKTEKSSTNRLSEIIFDMEKSLGDVLSSILETELKIAFGDLWLEVVYHKPPWTLANVLECYKKHWMAVFGQFISRSLISTIEYLYAHLCKGKIIGYSTLRNVLWESKILLEMFSSRSTYDGFLSQALAQMNKLLKTVEEMESCKGENSKDILKSNLGNDTCEKMEDVILSEDTQTEDKSPLREPSAQENRHMEIWSLLENVWNRINVFSFEIFQKVDLSAIPPTSNMSSFQEAFMGLQKLMSTVNEILAGIQQVLVPNSSFQDVWALYRFLTNNEVNNSTKFTAEELYDCISQEMYRTRLSVGCGQLMQLEHTVRQCYESVLLEIKNRGWF</sequence>
<proteinExistence type="predicted"/>
<name>A0A2H6NDB1_9SAUR</name>
<evidence type="ECO:0000313" key="1">
    <source>
        <dbReference type="EMBL" id="LAA30045.1"/>
    </source>
</evidence>
<dbReference type="EMBL" id="IACI01084436">
    <property type="protein sequence ID" value="LAA30045.1"/>
    <property type="molecule type" value="Transcribed_RNA"/>
</dbReference>
<reference evidence="1" key="2">
    <citation type="submission" date="2017-12" db="EMBL/GenBank/DDBJ databases">
        <title>Coralsnake Venomics: Analyses of Venom Gland Transcriptomes and Proteomes of Six Brazilian Taxa.</title>
        <authorList>
            <person name="Aird S.D."/>
            <person name="Jorge da Silva N."/>
            <person name="Qiu L."/>
            <person name="Villar-Briones A."/>
            <person name="Aparecida-Saddi V."/>
            <person name="Campos-Telles M.P."/>
            <person name="Grau M."/>
            <person name="Mikheyev A.S."/>
        </authorList>
    </citation>
    <scope>NUCLEOTIDE SEQUENCE</scope>
    <source>
        <tissue evidence="1">Venom_gland</tissue>
    </source>
</reference>
<organism evidence="1">
    <name type="scientific">Micrurus carvalhoi</name>
    <dbReference type="NCBI Taxonomy" id="3147026"/>
    <lineage>
        <taxon>Eukaryota</taxon>
        <taxon>Metazoa</taxon>
        <taxon>Chordata</taxon>
        <taxon>Craniata</taxon>
        <taxon>Vertebrata</taxon>
        <taxon>Euteleostomi</taxon>
        <taxon>Lepidosauria</taxon>
        <taxon>Squamata</taxon>
        <taxon>Bifurcata</taxon>
        <taxon>Unidentata</taxon>
        <taxon>Episquamata</taxon>
        <taxon>Toxicofera</taxon>
        <taxon>Serpentes</taxon>
        <taxon>Colubroidea</taxon>
        <taxon>Elapidae</taxon>
        <taxon>Elapinae</taxon>
        <taxon>Micrurus</taxon>
    </lineage>
</organism>
<dbReference type="GO" id="GO:0005634">
    <property type="term" value="C:nucleus"/>
    <property type="evidence" value="ECO:0007669"/>
    <property type="project" value="TreeGrafter"/>
</dbReference>
<dbReference type="AlphaFoldDB" id="A0A2H6NDB1"/>
<dbReference type="PANTHER" id="PTHR16161:SF0">
    <property type="entry name" value="TRANSCRIPTIONAL PROTEIN SWT1"/>
    <property type="match status" value="1"/>
</dbReference>
<protein>
    <submittedName>
        <fullName evidence="1">Uncharacterized protein</fullName>
    </submittedName>
</protein>
<accession>A0A2H6NDB1</accession>